<accession>A0A2T8TH20</accession>
<gene>
    <name evidence="1" type="ORF">C4860_01590</name>
</gene>
<dbReference type="InterPro" id="IPR009610">
    <property type="entry name" value="CbtA_toxin"/>
</dbReference>
<sequence length="117" mass="13305">MQNVLSLPSLAAVSSRLSPVEVWQKLLSYLLQRHYGLELNDTPFCDDTVIQAHIDRSLSPMDAVNFIVERYGLVRIDQHGFTAGEQEPYLTPLDILRARHACRLINDCPSATDRLRQ</sequence>
<name>A0A2T8TH20_SALER</name>
<evidence type="ECO:0000313" key="1">
    <source>
        <dbReference type="EMBL" id="PVJ00927.1"/>
    </source>
</evidence>
<reference evidence="1 2" key="1">
    <citation type="submission" date="2018-04" db="EMBL/GenBank/DDBJ databases">
        <title>Serotype diversity and antimicrobial resistance among Salmonella enterica isolated from patients at an equine referral hospital.</title>
        <authorList>
            <person name="Leon I.M."/>
            <person name="Lawhon S.D."/>
            <person name="Norman K.N."/>
            <person name="Threadgill D.S."/>
            <person name="Ohta N."/>
            <person name="Vinasco J."/>
            <person name="Scott H.M."/>
        </authorList>
    </citation>
    <scope>NUCLEOTIDE SEQUENCE [LARGE SCALE GENOMIC DNA]</scope>
    <source>
        <strain evidence="1 2">235</strain>
    </source>
</reference>
<dbReference type="EMBL" id="QDLQ01000001">
    <property type="protein sequence ID" value="PVJ00927.1"/>
    <property type="molecule type" value="Genomic_DNA"/>
</dbReference>
<dbReference type="Pfam" id="PF06755">
    <property type="entry name" value="CbtA_toxin"/>
    <property type="match status" value="1"/>
</dbReference>
<organism evidence="1 2">
    <name type="scientific">Salmonella enterica</name>
    <name type="common">Salmonella choleraesuis</name>
    <dbReference type="NCBI Taxonomy" id="28901"/>
    <lineage>
        <taxon>Bacteria</taxon>
        <taxon>Pseudomonadati</taxon>
        <taxon>Pseudomonadota</taxon>
        <taxon>Gammaproteobacteria</taxon>
        <taxon>Enterobacterales</taxon>
        <taxon>Enterobacteriaceae</taxon>
        <taxon>Salmonella</taxon>
    </lineage>
</organism>
<protein>
    <submittedName>
        <fullName evidence="1">Toxin</fullName>
    </submittedName>
</protein>
<dbReference type="RefSeq" id="WP_001181796.1">
    <property type="nucleotide sequence ID" value="NZ_CP092075.1"/>
</dbReference>
<proteinExistence type="predicted"/>
<dbReference type="Proteomes" id="UP000245912">
    <property type="component" value="Unassembled WGS sequence"/>
</dbReference>
<evidence type="ECO:0000313" key="2">
    <source>
        <dbReference type="Proteomes" id="UP000245912"/>
    </source>
</evidence>
<dbReference type="AlphaFoldDB" id="A0A2T8TH20"/>
<comment type="caution">
    <text evidence="1">The sequence shown here is derived from an EMBL/GenBank/DDBJ whole genome shotgun (WGS) entry which is preliminary data.</text>
</comment>